<keyword evidence="1" id="KW-0472">Membrane</keyword>
<evidence type="ECO:0000256" key="1">
    <source>
        <dbReference type="SAM" id="Phobius"/>
    </source>
</evidence>
<gene>
    <name evidence="2" type="ORF">FGIG_09581</name>
</gene>
<name>A0A504ZAV2_FASGI</name>
<keyword evidence="3" id="KW-1185">Reference proteome</keyword>
<dbReference type="AlphaFoldDB" id="A0A504ZAV2"/>
<feature type="transmembrane region" description="Helical" evidence="1">
    <location>
        <begin position="78"/>
        <end position="100"/>
    </location>
</feature>
<feature type="transmembrane region" description="Helical" evidence="1">
    <location>
        <begin position="107"/>
        <end position="129"/>
    </location>
</feature>
<evidence type="ECO:0000313" key="3">
    <source>
        <dbReference type="Proteomes" id="UP000316759"/>
    </source>
</evidence>
<dbReference type="OrthoDB" id="6254160at2759"/>
<sequence>MPRTTLVNRNEVLDEKYSVKRDTPADDSCLCHCRVNWIGDFDWDAFTLYVGLIFLFFGFVCCLTQITSVLWKFRLECYGVGLWCSAGFLVSAIFATKLYMKNRVAPVVWMIASVVCDLSTGVVLPMVGACLASQCVRESPIFIGVVIACFFGILTAASHAALFVREIVKLRYQLKHKPPLSEGLSRALKLNYNEGN</sequence>
<evidence type="ECO:0000313" key="2">
    <source>
        <dbReference type="EMBL" id="TPP66978.1"/>
    </source>
</evidence>
<organism evidence="2 3">
    <name type="scientific">Fasciola gigantica</name>
    <name type="common">Giant liver fluke</name>
    <dbReference type="NCBI Taxonomy" id="46835"/>
    <lineage>
        <taxon>Eukaryota</taxon>
        <taxon>Metazoa</taxon>
        <taxon>Spiralia</taxon>
        <taxon>Lophotrochozoa</taxon>
        <taxon>Platyhelminthes</taxon>
        <taxon>Trematoda</taxon>
        <taxon>Digenea</taxon>
        <taxon>Plagiorchiida</taxon>
        <taxon>Echinostomata</taxon>
        <taxon>Echinostomatoidea</taxon>
        <taxon>Fasciolidae</taxon>
        <taxon>Fasciola</taxon>
    </lineage>
</organism>
<feature type="transmembrane region" description="Helical" evidence="1">
    <location>
        <begin position="46"/>
        <end position="66"/>
    </location>
</feature>
<proteinExistence type="predicted"/>
<accession>A0A504ZAV2</accession>
<keyword evidence="1" id="KW-0812">Transmembrane</keyword>
<keyword evidence="1" id="KW-1133">Transmembrane helix</keyword>
<reference evidence="2 3" key="1">
    <citation type="submission" date="2019-04" db="EMBL/GenBank/DDBJ databases">
        <title>Annotation for the trematode Fasciola gigantica.</title>
        <authorList>
            <person name="Choi Y.-J."/>
        </authorList>
    </citation>
    <scope>NUCLEOTIDE SEQUENCE [LARGE SCALE GENOMIC DNA]</scope>
    <source>
        <strain evidence="2">Uganda_cow_1</strain>
    </source>
</reference>
<dbReference type="EMBL" id="SUNJ01001209">
    <property type="protein sequence ID" value="TPP66978.1"/>
    <property type="molecule type" value="Genomic_DNA"/>
</dbReference>
<evidence type="ECO:0008006" key="4">
    <source>
        <dbReference type="Google" id="ProtNLM"/>
    </source>
</evidence>
<comment type="caution">
    <text evidence="2">The sequence shown here is derived from an EMBL/GenBank/DDBJ whole genome shotgun (WGS) entry which is preliminary data.</text>
</comment>
<dbReference type="Proteomes" id="UP000316759">
    <property type="component" value="Unassembled WGS sequence"/>
</dbReference>
<feature type="transmembrane region" description="Helical" evidence="1">
    <location>
        <begin position="141"/>
        <end position="164"/>
    </location>
</feature>
<protein>
    <recommendedName>
        <fullName evidence="4">Transmembrane protein</fullName>
    </recommendedName>
</protein>